<reference evidence="4 5" key="1">
    <citation type="submission" date="2018-07" db="EMBL/GenBank/DDBJ databases">
        <title>Genome sequence of Nitratireductor thuwali#1536.</title>
        <authorList>
            <person name="Michoud G."/>
            <person name="Merlino G."/>
            <person name="Sefrji F.O."/>
            <person name="Daffonchio D."/>
        </authorList>
    </citation>
    <scope>NUCLEOTIDE SEQUENCE [LARGE SCALE GENOMIC DNA]</scope>
    <source>
        <strain evidence="5">Nit1536</strain>
    </source>
</reference>
<dbReference type="InterPro" id="IPR002471">
    <property type="entry name" value="Pept_S9_AS"/>
</dbReference>
<evidence type="ECO:0000313" key="5">
    <source>
        <dbReference type="Proteomes" id="UP001342418"/>
    </source>
</evidence>
<dbReference type="Gene3D" id="3.40.50.1820">
    <property type="entry name" value="alpha/beta hydrolase"/>
    <property type="match status" value="1"/>
</dbReference>
<organism evidence="4 5">
    <name type="scientific">Nitratireductor thuwali</name>
    <dbReference type="NCBI Taxonomy" id="2267699"/>
    <lineage>
        <taxon>Bacteria</taxon>
        <taxon>Pseudomonadati</taxon>
        <taxon>Pseudomonadota</taxon>
        <taxon>Alphaproteobacteria</taxon>
        <taxon>Hyphomicrobiales</taxon>
        <taxon>Phyllobacteriaceae</taxon>
        <taxon>Nitratireductor</taxon>
    </lineage>
</organism>
<dbReference type="InterPro" id="IPR029058">
    <property type="entry name" value="AB_hydrolase_fold"/>
</dbReference>
<keyword evidence="1" id="KW-0378">Hydrolase</keyword>
<accession>A0ABY5MET1</accession>
<gene>
    <name evidence="4" type="ORF">NTH_00996</name>
</gene>
<evidence type="ECO:0000259" key="3">
    <source>
        <dbReference type="Pfam" id="PF01738"/>
    </source>
</evidence>
<dbReference type="PANTHER" id="PTHR46623:SF7">
    <property type="entry name" value="CARBOXYMETHYLENEBUTENOLIDASE"/>
    <property type="match status" value="1"/>
</dbReference>
<proteinExistence type="predicted"/>
<dbReference type="InterPro" id="IPR002925">
    <property type="entry name" value="Dienelactn_hydro"/>
</dbReference>
<dbReference type="PROSITE" id="PS00708">
    <property type="entry name" value="PRO_ENDOPEP_SER"/>
    <property type="match status" value="1"/>
</dbReference>
<evidence type="ECO:0000313" key="4">
    <source>
        <dbReference type="EMBL" id="UUP16549.1"/>
    </source>
</evidence>
<dbReference type="SUPFAM" id="SSF53474">
    <property type="entry name" value="alpha/beta-Hydrolases"/>
    <property type="match status" value="1"/>
</dbReference>
<dbReference type="InterPro" id="IPR051049">
    <property type="entry name" value="Dienelactone_hydrolase-like"/>
</dbReference>
<feature type="domain" description="Dienelactone hydrolase" evidence="3">
    <location>
        <begin position="17"/>
        <end position="171"/>
    </location>
</feature>
<feature type="compositionally biased region" description="Basic and acidic residues" evidence="2">
    <location>
        <begin position="284"/>
        <end position="297"/>
    </location>
</feature>
<sequence length="297" mass="33538">MQGLGGPKDHRERAYGAFLAERGYIALVPDSFAGRSIRWRFDDIRALFLTESMMLADAFAALRYLAGRPDVDPRRVFIIGFSYGGMISVLTAYRQLADLFLPGGPRFAGHVSYYGCSIPRLEDPRTTGSPVLMLLARRDRNVCPERSEQIAADLQIGGSPTHLETFDAYHQWDGDDVKARHVLFNLRRCRMHLDRRNEVFDECTGLRMRGMVSRAVLIAMSVDPKGYTIQQDLETQRVSDRLLLSLLRNATHAGNESAFLPERLHSPAPATVSSGTSRIHHRRGSDEVRHEEYHDNP</sequence>
<keyword evidence="5" id="KW-1185">Reference proteome</keyword>
<evidence type="ECO:0000256" key="1">
    <source>
        <dbReference type="ARBA" id="ARBA00022801"/>
    </source>
</evidence>
<dbReference type="Pfam" id="PF01738">
    <property type="entry name" value="DLH"/>
    <property type="match status" value="1"/>
</dbReference>
<name>A0ABY5MET1_9HYPH</name>
<dbReference type="Proteomes" id="UP001342418">
    <property type="component" value="Chromosome"/>
</dbReference>
<dbReference type="EMBL" id="CP030941">
    <property type="protein sequence ID" value="UUP16549.1"/>
    <property type="molecule type" value="Genomic_DNA"/>
</dbReference>
<dbReference type="PANTHER" id="PTHR46623">
    <property type="entry name" value="CARBOXYMETHYLENEBUTENOLIDASE-RELATED"/>
    <property type="match status" value="1"/>
</dbReference>
<protein>
    <recommendedName>
        <fullName evidence="3">Dienelactone hydrolase domain-containing protein</fullName>
    </recommendedName>
</protein>
<feature type="region of interest" description="Disordered" evidence="2">
    <location>
        <begin position="258"/>
        <end position="297"/>
    </location>
</feature>
<evidence type="ECO:0000256" key="2">
    <source>
        <dbReference type="SAM" id="MobiDB-lite"/>
    </source>
</evidence>